<feature type="transmembrane region" description="Helical" evidence="1">
    <location>
        <begin position="238"/>
        <end position="255"/>
    </location>
</feature>
<dbReference type="AlphaFoldDB" id="A0A6G9AMC6"/>
<dbReference type="EMBL" id="CP050063">
    <property type="protein sequence ID" value="QIP13484.1"/>
    <property type="molecule type" value="Genomic_DNA"/>
</dbReference>
<keyword evidence="1" id="KW-0812">Transmembrane</keyword>
<evidence type="ECO:0000313" key="3">
    <source>
        <dbReference type="Proteomes" id="UP000501802"/>
    </source>
</evidence>
<feature type="transmembrane region" description="Helical" evidence="1">
    <location>
        <begin position="275"/>
        <end position="298"/>
    </location>
</feature>
<reference evidence="2 3" key="1">
    <citation type="submission" date="2020-03" db="EMBL/GenBank/DDBJ databases">
        <authorList>
            <person name="Kim M.K."/>
        </authorList>
    </citation>
    <scope>NUCLEOTIDE SEQUENCE [LARGE SCALE GENOMIC DNA]</scope>
    <source>
        <strain evidence="2 3">BT328</strain>
    </source>
</reference>
<feature type="transmembrane region" description="Helical" evidence="1">
    <location>
        <begin position="148"/>
        <end position="166"/>
    </location>
</feature>
<keyword evidence="1" id="KW-0472">Membrane</keyword>
<protein>
    <submittedName>
        <fullName evidence="2">Uncharacterized protein</fullName>
    </submittedName>
</protein>
<keyword evidence="3" id="KW-1185">Reference proteome</keyword>
<dbReference type="Proteomes" id="UP000501802">
    <property type="component" value="Chromosome"/>
</dbReference>
<gene>
    <name evidence="2" type="ORF">G8759_13030</name>
</gene>
<feature type="transmembrane region" description="Helical" evidence="1">
    <location>
        <begin position="59"/>
        <end position="80"/>
    </location>
</feature>
<feature type="transmembrane region" description="Helical" evidence="1">
    <location>
        <begin position="305"/>
        <end position="325"/>
    </location>
</feature>
<feature type="transmembrane region" description="Helical" evidence="1">
    <location>
        <begin position="331"/>
        <end position="360"/>
    </location>
</feature>
<keyword evidence="1" id="KW-1133">Transmembrane helix</keyword>
<accession>A0A6G9AMC6</accession>
<proteinExistence type="predicted"/>
<organism evidence="2 3">
    <name type="scientific">Spirosoma aureum</name>
    <dbReference type="NCBI Taxonomy" id="2692134"/>
    <lineage>
        <taxon>Bacteria</taxon>
        <taxon>Pseudomonadati</taxon>
        <taxon>Bacteroidota</taxon>
        <taxon>Cytophagia</taxon>
        <taxon>Cytophagales</taxon>
        <taxon>Cytophagaceae</taxon>
        <taxon>Spirosoma</taxon>
    </lineage>
</organism>
<dbReference type="KEGG" id="spib:G8759_13030"/>
<feature type="transmembrane region" description="Helical" evidence="1">
    <location>
        <begin position="206"/>
        <end position="226"/>
    </location>
</feature>
<feature type="transmembrane region" description="Helical" evidence="1">
    <location>
        <begin position="117"/>
        <end position="141"/>
    </location>
</feature>
<evidence type="ECO:0000313" key="2">
    <source>
        <dbReference type="EMBL" id="QIP13484.1"/>
    </source>
</evidence>
<dbReference type="RefSeq" id="WP_167208595.1">
    <property type="nucleotide sequence ID" value="NZ_CP050063.1"/>
</dbReference>
<sequence>MRYPLTRVLLKMVVVGFYRVHTGLILTLFLFFFINFFYTSVLNQTHLTKDQITLNALKLVLTSVSDPVGMLLLFVIWLFYTLKSSKYVASQLKLASYQFLFYSSNALSRSKLVQTWFIVQLIISIPIITLGLFAVTIGVIFDHYLIPFLIPFYLLALIFGNALYFTHLVNNLANEDQKANVPQFIRHWPKPFFSLFLYEIIDSRKLTYGVTKLISGLIISLIYVLFLDLQPDIRIPELLILSVILTHMVLIYQANEFDLTYLRFARNFPYSPSRLYCQFILFFLLLLVPEFVWVFLVYDPITSTTILLLGLSTALLFRTLLYGLATGMSNYLRFIFCLFLVLSLAILFGGLWVLIVTNLISSFCLLYFHRSKSLDS</sequence>
<name>A0A6G9AMC6_9BACT</name>
<feature type="transmembrane region" description="Helical" evidence="1">
    <location>
        <begin position="20"/>
        <end position="38"/>
    </location>
</feature>
<evidence type="ECO:0000256" key="1">
    <source>
        <dbReference type="SAM" id="Phobius"/>
    </source>
</evidence>